<name>A0ABY9HHL4_9ACTN</name>
<feature type="domain" description="Bacterial bifunctional deaminase-reductase C-terminal" evidence="1">
    <location>
        <begin position="3"/>
        <end position="187"/>
    </location>
</feature>
<dbReference type="RefSeq" id="WP_306053880.1">
    <property type="nucleotide sequence ID" value="NZ_CP120997.1"/>
</dbReference>
<gene>
    <name evidence="2" type="ORF">P8A18_11460</name>
</gene>
<dbReference type="PANTHER" id="PTHR38011">
    <property type="entry name" value="DIHYDROFOLATE REDUCTASE FAMILY PROTEIN (AFU_ORTHOLOGUE AFUA_8G06820)"/>
    <property type="match status" value="1"/>
</dbReference>
<dbReference type="InterPro" id="IPR002734">
    <property type="entry name" value="RibDG_C"/>
</dbReference>
<sequence length="204" mass="21844">MRKLVYFIASTLDGFIAGPDGDDPSGPDGFWPIPEDYLTHLIATYPETLPGPARAALGVTAEGTHFDTVLEGRRSYQVGLDAGVTDAYPHLRHLVFSRTLGESPDPAVEIVASDPVAKVRELKQEDGKDLWLVGGGELAGALHPEIDRLIVKLSPMTLGAGIPLFGRRAAFDPTAWSLTDHTVLESGAAYLTYECATTKVAVTD</sequence>
<dbReference type="PANTHER" id="PTHR38011:SF11">
    <property type="entry name" value="2,5-DIAMINO-6-RIBOSYLAMINO-4(3H)-PYRIMIDINONE 5'-PHOSPHATE REDUCTASE"/>
    <property type="match status" value="1"/>
</dbReference>
<evidence type="ECO:0000259" key="1">
    <source>
        <dbReference type="Pfam" id="PF01872"/>
    </source>
</evidence>
<dbReference type="InterPro" id="IPR050765">
    <property type="entry name" value="Riboflavin_Biosynth_HTPR"/>
</dbReference>
<dbReference type="EMBL" id="CP120997">
    <property type="protein sequence ID" value="WLQ34020.1"/>
    <property type="molecule type" value="Genomic_DNA"/>
</dbReference>
<dbReference type="InterPro" id="IPR024072">
    <property type="entry name" value="DHFR-like_dom_sf"/>
</dbReference>
<organism evidence="2 3">
    <name type="scientific">Streptomyces castrisilvae</name>
    <dbReference type="NCBI Taxonomy" id="3033811"/>
    <lineage>
        <taxon>Bacteria</taxon>
        <taxon>Bacillati</taxon>
        <taxon>Actinomycetota</taxon>
        <taxon>Actinomycetes</taxon>
        <taxon>Kitasatosporales</taxon>
        <taxon>Streptomycetaceae</taxon>
        <taxon>Streptomyces</taxon>
    </lineage>
</organism>
<dbReference type="Proteomes" id="UP001239522">
    <property type="component" value="Chromosome"/>
</dbReference>
<reference evidence="2 3" key="1">
    <citation type="submission" date="2023-03" db="EMBL/GenBank/DDBJ databases">
        <title>Isolation and description of six Streptomyces strains from soil environments, able to metabolize different microbial glucans.</title>
        <authorList>
            <person name="Widen T."/>
            <person name="Larsbrink J."/>
        </authorList>
    </citation>
    <scope>NUCLEOTIDE SEQUENCE [LARGE SCALE GENOMIC DNA]</scope>
    <source>
        <strain evidence="2 3">Mut1</strain>
    </source>
</reference>
<accession>A0ABY9HHL4</accession>
<keyword evidence="3" id="KW-1185">Reference proteome</keyword>
<dbReference type="Pfam" id="PF01872">
    <property type="entry name" value="RibD_C"/>
    <property type="match status" value="1"/>
</dbReference>
<protein>
    <submittedName>
        <fullName evidence="2">Dihydrofolate reductase family protein</fullName>
    </submittedName>
</protein>
<evidence type="ECO:0000313" key="2">
    <source>
        <dbReference type="EMBL" id="WLQ34020.1"/>
    </source>
</evidence>
<dbReference type="Gene3D" id="3.40.430.10">
    <property type="entry name" value="Dihydrofolate Reductase, subunit A"/>
    <property type="match status" value="1"/>
</dbReference>
<dbReference type="SUPFAM" id="SSF53597">
    <property type="entry name" value="Dihydrofolate reductase-like"/>
    <property type="match status" value="1"/>
</dbReference>
<evidence type="ECO:0000313" key="3">
    <source>
        <dbReference type="Proteomes" id="UP001239522"/>
    </source>
</evidence>
<proteinExistence type="predicted"/>